<feature type="transmembrane region" description="Helical" evidence="1">
    <location>
        <begin position="198"/>
        <end position="216"/>
    </location>
</feature>
<feature type="transmembrane region" description="Helical" evidence="1">
    <location>
        <begin position="130"/>
        <end position="153"/>
    </location>
</feature>
<name>A0ABD5S822_9EURY</name>
<keyword evidence="3" id="KW-1185">Reference proteome</keyword>
<evidence type="ECO:0000256" key="1">
    <source>
        <dbReference type="SAM" id="Phobius"/>
    </source>
</evidence>
<gene>
    <name evidence="2" type="ORF">ACFQEU_01915</name>
</gene>
<organism evidence="2 3">
    <name type="scientific">Halorubrum tibetense</name>
    <dbReference type="NCBI Taxonomy" id="175631"/>
    <lineage>
        <taxon>Archaea</taxon>
        <taxon>Methanobacteriati</taxon>
        <taxon>Methanobacteriota</taxon>
        <taxon>Stenosarchaea group</taxon>
        <taxon>Halobacteria</taxon>
        <taxon>Halobacteriales</taxon>
        <taxon>Haloferacaceae</taxon>
        <taxon>Halorubrum</taxon>
    </lineage>
</organism>
<sequence length="270" mass="28559">MSDRSAPWLAIARYEAAGRARGAGVLTALLSAFLLVFLAFFPSLAAADIDLDAYVDAFPPAFREAFGVVTISTIEGFLAVEFYQFAWLLLVGLYLAYLSGESIAGDVASGRMDLTLSGPVPRRDVVVGKFLGLWPLVFLLNLVLPLVVYAGVIGVGETIAVERLVVVHALAVPYHLSCVAIGVAVSTITSRPGIAQRVSLGTLFALFMFESLASVSEYDWLGAVSPTAHYDPSAVLVAGEYDWAGGAVLLAVTLALVTVAVVRFSRADLS</sequence>
<dbReference type="RefSeq" id="WP_379778669.1">
    <property type="nucleotide sequence ID" value="NZ_JBHSWW010000011.1"/>
</dbReference>
<dbReference type="Pfam" id="PF12679">
    <property type="entry name" value="ABC2_membrane_2"/>
    <property type="match status" value="1"/>
</dbReference>
<comment type="caution">
    <text evidence="2">The sequence shown here is derived from an EMBL/GenBank/DDBJ whole genome shotgun (WGS) entry which is preliminary data.</text>
</comment>
<dbReference type="Proteomes" id="UP001596442">
    <property type="component" value="Unassembled WGS sequence"/>
</dbReference>
<dbReference type="AlphaFoldDB" id="A0ABD5S822"/>
<keyword evidence="1" id="KW-0812">Transmembrane</keyword>
<evidence type="ECO:0000313" key="3">
    <source>
        <dbReference type="Proteomes" id="UP001596442"/>
    </source>
</evidence>
<feature type="transmembrane region" description="Helical" evidence="1">
    <location>
        <begin position="243"/>
        <end position="264"/>
    </location>
</feature>
<dbReference type="EMBL" id="JBHSWW010000011">
    <property type="protein sequence ID" value="MFC6752231.1"/>
    <property type="molecule type" value="Genomic_DNA"/>
</dbReference>
<dbReference type="PANTHER" id="PTHR43471:SF12">
    <property type="entry name" value="HYPOTHETICAL MEMBRANE PROTEIN, CONSERVED"/>
    <property type="match status" value="1"/>
</dbReference>
<keyword evidence="1" id="KW-1133">Transmembrane helix</keyword>
<protein>
    <submittedName>
        <fullName evidence="2">ABC transporter permease subunit</fullName>
    </submittedName>
</protein>
<feature type="transmembrane region" description="Helical" evidence="1">
    <location>
        <begin position="165"/>
        <end position="186"/>
    </location>
</feature>
<dbReference type="PANTHER" id="PTHR43471">
    <property type="entry name" value="ABC TRANSPORTER PERMEASE"/>
    <property type="match status" value="1"/>
</dbReference>
<keyword evidence="1" id="KW-0472">Membrane</keyword>
<proteinExistence type="predicted"/>
<evidence type="ECO:0000313" key="2">
    <source>
        <dbReference type="EMBL" id="MFC6752231.1"/>
    </source>
</evidence>
<dbReference type="GO" id="GO:0005886">
    <property type="term" value="C:plasma membrane"/>
    <property type="evidence" value="ECO:0007669"/>
    <property type="project" value="UniProtKB-SubCell"/>
</dbReference>
<reference evidence="2 3" key="1">
    <citation type="journal article" date="2019" name="Int. J. Syst. Evol. Microbiol.">
        <title>The Global Catalogue of Microorganisms (GCM) 10K type strain sequencing project: providing services to taxonomists for standard genome sequencing and annotation.</title>
        <authorList>
            <consortium name="The Broad Institute Genomics Platform"/>
            <consortium name="The Broad Institute Genome Sequencing Center for Infectious Disease"/>
            <person name="Wu L."/>
            <person name="Ma J."/>
        </authorList>
    </citation>
    <scope>NUCLEOTIDE SEQUENCE [LARGE SCALE GENOMIC DNA]</scope>
    <source>
        <strain evidence="2 3">CGMCC 1.3239</strain>
    </source>
</reference>
<feature type="transmembrane region" description="Helical" evidence="1">
    <location>
        <begin position="85"/>
        <end position="109"/>
    </location>
</feature>
<accession>A0ABD5S822</accession>